<dbReference type="SUPFAM" id="SSF52821">
    <property type="entry name" value="Rhodanese/Cell cycle control phosphatase"/>
    <property type="match status" value="1"/>
</dbReference>
<dbReference type="RefSeq" id="WP_133603194.1">
    <property type="nucleotide sequence ID" value="NZ_JAUFPJ010000006.1"/>
</dbReference>
<dbReference type="OrthoDB" id="7876742at2"/>
<keyword evidence="4" id="KW-1185">Reference proteome</keyword>
<keyword evidence="1" id="KW-0732">Signal</keyword>
<comment type="caution">
    <text evidence="3">The sequence shown here is derived from an EMBL/GenBank/DDBJ whole genome shotgun (WGS) entry which is preliminary data.</text>
</comment>
<evidence type="ECO:0000256" key="1">
    <source>
        <dbReference type="SAM" id="SignalP"/>
    </source>
</evidence>
<dbReference type="Proteomes" id="UP000295357">
    <property type="component" value="Unassembled WGS sequence"/>
</dbReference>
<feature type="chain" id="PRO_5020591835" evidence="1">
    <location>
        <begin position="30"/>
        <end position="183"/>
    </location>
</feature>
<dbReference type="Gene3D" id="3.40.250.10">
    <property type="entry name" value="Rhodanese-like domain"/>
    <property type="match status" value="1"/>
</dbReference>
<dbReference type="InterPro" id="IPR036873">
    <property type="entry name" value="Rhodanese-like_dom_sf"/>
</dbReference>
<evidence type="ECO:0000313" key="4">
    <source>
        <dbReference type="Proteomes" id="UP000295357"/>
    </source>
</evidence>
<organism evidence="3 4">
    <name type="scientific">Roseateles asaccharophilus</name>
    <dbReference type="NCBI Taxonomy" id="582607"/>
    <lineage>
        <taxon>Bacteria</taxon>
        <taxon>Pseudomonadati</taxon>
        <taxon>Pseudomonadota</taxon>
        <taxon>Betaproteobacteria</taxon>
        <taxon>Burkholderiales</taxon>
        <taxon>Sphaerotilaceae</taxon>
        <taxon>Roseateles</taxon>
    </lineage>
</organism>
<gene>
    <name evidence="3" type="ORF">DFR39_103218</name>
</gene>
<protein>
    <submittedName>
        <fullName evidence="3">Rhodanese-like domain-containing protein</fullName>
    </submittedName>
</protein>
<feature type="signal peptide" evidence="1">
    <location>
        <begin position="1"/>
        <end position="29"/>
    </location>
</feature>
<proteinExistence type="predicted"/>
<dbReference type="InterPro" id="IPR001763">
    <property type="entry name" value="Rhodanese-like_dom"/>
</dbReference>
<name>A0A4R6N7V9_9BURK</name>
<accession>A0A4R6N7V9</accession>
<evidence type="ECO:0000313" key="3">
    <source>
        <dbReference type="EMBL" id="TDP11292.1"/>
    </source>
</evidence>
<reference evidence="3 4" key="1">
    <citation type="submission" date="2019-03" db="EMBL/GenBank/DDBJ databases">
        <title>Genomic Encyclopedia of Type Strains, Phase IV (KMG-IV): sequencing the most valuable type-strain genomes for metagenomic binning, comparative biology and taxonomic classification.</title>
        <authorList>
            <person name="Goeker M."/>
        </authorList>
    </citation>
    <scope>NUCLEOTIDE SEQUENCE [LARGE SCALE GENOMIC DNA]</scope>
    <source>
        <strain evidence="3 4">DSM 25082</strain>
    </source>
</reference>
<sequence length="183" mass="19032">MMRYSSARHVLTALLAALCLGSPALPVAAEPVSAATAQQRLQLPGSQVWDLRSDGTRLLPGAVRLALDPAADAASLASAVSEAGLDLSRPVLIYGEPGDARAQALHQRLSRLASGRVDWLVGGVSEWEMAGYSTVSQPARRLPVPQHLVEAAADGAVLRMAAAALRDTPTLDPAATGQQLASR</sequence>
<dbReference type="PROSITE" id="PS50206">
    <property type="entry name" value="RHODANESE_3"/>
    <property type="match status" value="1"/>
</dbReference>
<evidence type="ECO:0000259" key="2">
    <source>
        <dbReference type="PROSITE" id="PS50206"/>
    </source>
</evidence>
<dbReference type="AlphaFoldDB" id="A0A4R6N7V9"/>
<feature type="domain" description="Rhodanese" evidence="2">
    <location>
        <begin position="59"/>
        <end position="136"/>
    </location>
</feature>
<dbReference type="EMBL" id="SNXE01000003">
    <property type="protein sequence ID" value="TDP11292.1"/>
    <property type="molecule type" value="Genomic_DNA"/>
</dbReference>